<evidence type="ECO:0000256" key="10">
    <source>
        <dbReference type="ARBA" id="ARBA00023242"/>
    </source>
</evidence>
<dbReference type="EMBL" id="JAWQEG010002681">
    <property type="protein sequence ID" value="KAK3870361.1"/>
    <property type="molecule type" value="Genomic_DNA"/>
</dbReference>
<dbReference type="SUPFAM" id="SSF48726">
    <property type="entry name" value="Immunoglobulin"/>
    <property type="match status" value="2"/>
</dbReference>
<dbReference type="Pfam" id="PF07686">
    <property type="entry name" value="V-set"/>
    <property type="match status" value="1"/>
</dbReference>
<feature type="region of interest" description="Disordered" evidence="12">
    <location>
        <begin position="642"/>
        <end position="661"/>
    </location>
</feature>
<evidence type="ECO:0000256" key="2">
    <source>
        <dbReference type="ARBA" id="ARBA00006991"/>
    </source>
</evidence>
<dbReference type="SUPFAM" id="SSF57667">
    <property type="entry name" value="beta-beta-alpha zinc fingers"/>
    <property type="match status" value="6"/>
</dbReference>
<evidence type="ECO:0000256" key="4">
    <source>
        <dbReference type="ARBA" id="ARBA00022737"/>
    </source>
</evidence>
<reference evidence="16" key="1">
    <citation type="submission" date="2023-10" db="EMBL/GenBank/DDBJ databases">
        <title>Genome assemblies of two species of porcelain crab, Petrolisthes cinctipes and Petrolisthes manimaculis (Anomura: Porcellanidae).</title>
        <authorList>
            <person name="Angst P."/>
        </authorList>
    </citation>
    <scope>NUCLEOTIDE SEQUENCE</scope>
    <source>
        <strain evidence="16">PB745_01</strain>
        <tissue evidence="16">Gill</tissue>
    </source>
</reference>
<dbReference type="PANTHER" id="PTHR24393">
    <property type="entry name" value="ZINC FINGER PROTEIN"/>
    <property type="match status" value="1"/>
</dbReference>
<evidence type="ECO:0000256" key="5">
    <source>
        <dbReference type="ARBA" id="ARBA00022771"/>
    </source>
</evidence>
<feature type="domain" description="C2H2-type" evidence="14">
    <location>
        <begin position="896"/>
        <end position="923"/>
    </location>
</feature>
<dbReference type="GO" id="GO:0005634">
    <property type="term" value="C:nucleus"/>
    <property type="evidence" value="ECO:0007669"/>
    <property type="project" value="TreeGrafter"/>
</dbReference>
<feature type="domain" description="Ig-like" evidence="15">
    <location>
        <begin position="128"/>
        <end position="215"/>
    </location>
</feature>
<dbReference type="InterPro" id="IPR013087">
    <property type="entry name" value="Znf_C2H2_type"/>
</dbReference>
<sequence>MTRQPGQQRCCLLLLLLMCLPLFSSVNATVSVHQGAEATLDCTVTNPKDNQSVSWLRLVDDMLELLTWDDHTYANDNRYSVVEAAGWEWRRWRLVIRQVKAGDQGQYRCHLATHPPKVLVITLHVIVPTTRVVDGRGGRVAEQHYQSGSRIELTCVIEQVPFPHGPVTWRRGAATLAFNTSTGGISVKGDPSSGFIRSRLYVADATPTDSGLYTCCYHAHAHAHTCDSVAVHVLAGENSAAMQHDASPDDSSSEVGSAGVLYALPYPSLLLAAFITLDIVAGIITVPSTFHAVLITIFRLVVVDCASILFQLFEAPVIQITSASLVETGNKNDGNSKRKTYEGDKRGGRSCVVGGEVSAGGSITLLTSDGKTYFLPQSITSGGNVGTGYIIAEEVLNAEEVLQPNSVLREEQMLTISPPPPSALDFPSSDARTPDALAIATSEVFNENYIPLPLDTPGHVNGTRAFQFKAEEDVRQNTILNSKTHPRLKNCEQKHDEPSLFCSEEVDNWLGNEVKEQLMKKSDLAKREREATDSSADGNGATHPLCDTKRIDDSDGKRVKQLDHIDSVNYSIISKWYGMRNETTDDFTIEHPLNSNVCRKITGQKTKVETENPVGIEDNLTSFPVDDKKPPVSKKCEKVQASVSPTASPGTLRRSSRIRRTKKVTSEFPQTPCLVGGDSKSQKRCRGVRGETRAALWECGSCDAMFRTKAGRDRHLEEGHAFTCYVCGWRGNNKTKYEVHISTVHCHHQARCLACRKDFESYEQYRQHMHVAHPTTSIPSVKEEVECDAAIQERLEGEAVEQEGERKEENLAPQEQSKSRDKEKRDTDMSQTITASHVRGNRTDVTRVDTDAGNVTDGEAYQGYRAEQGCPYCGKTFHRRSRFIRHLNYHLGNRSFLCKICNKSFVEKSGLDAHHLTHQPLNAPCTECGKIFKTPRTMKRHLRTHLDRTLACEVCKKVFRHEESLRVHKAVHREGGSGNICEVCEKDCKTPYYLQLHLSTKHEAAKFTCLRCQRSFKWKQSYRKHMALYHGEAQLKYKCGLCTRRFLTTSELRIHQVVHSSERKHLCDVCGKAFKHEYTRDKHVKTVHRDDREHMCPQCGALFKAKAYLDQHLSHVHTTKERVKCKHCGHDFKTEANLRSHIKTVHKTKNRKYPCKNCSKTFLAPKDLARHSKVHTGVKDFSCPKCHRCFSRKDNMAAHLRTHVIDQEDLSYNSKSEPAGLSQIINLPTSASSDLPNSSNVLLPSIPSTASNITHVATTSSNNTVLTNLPIPSENATLAGVSLSSENNPLSSTSTPVGLPSLPATSNGIILSTVPIASLQVAEIPVSSSSQATQVSFSTTHSTSTSAPHCYTHPTHNSLSHNAISSSGGLITATSATTSPNMMVTTSRTPQHTFSLHSHLVPTTLPAVVSSLPSTVLSLPPHSVSPSPGLITQPNQTQMVCSSFQSDQVVLTSGVLSAASTTPLQQTHTSPHYTQLDPMGATISSSGPINTLETSVPSCTALGPGITTCPSGLSLEENHHRATEGGIPQSSLEPGIIFPTASLLPDTALIIPEKTGVYTLVSDGGKMTPLETLALQSIPACHSASGQPHPPSCPPPHKTHNMQVNCQK</sequence>
<evidence type="ECO:0000256" key="13">
    <source>
        <dbReference type="SAM" id="SignalP"/>
    </source>
</evidence>
<dbReference type="FunFam" id="3.30.160.60:FF:000100">
    <property type="entry name" value="Zinc finger 45-like"/>
    <property type="match status" value="1"/>
</dbReference>
<keyword evidence="7" id="KW-0805">Transcription regulation</keyword>
<dbReference type="PROSITE" id="PS50835">
    <property type="entry name" value="IG_LIKE"/>
    <property type="match status" value="2"/>
</dbReference>
<dbReference type="PROSITE" id="PS00028">
    <property type="entry name" value="ZINC_FINGER_C2H2_1"/>
    <property type="match status" value="13"/>
</dbReference>
<dbReference type="Gene3D" id="3.30.160.60">
    <property type="entry name" value="Classic Zinc Finger"/>
    <property type="match status" value="7"/>
</dbReference>
<keyword evidence="6" id="KW-0862">Zinc</keyword>
<keyword evidence="4" id="KW-0677">Repeat</keyword>
<feature type="domain" description="Ig-like" evidence="15">
    <location>
        <begin position="21"/>
        <end position="109"/>
    </location>
</feature>
<evidence type="ECO:0000313" key="17">
    <source>
        <dbReference type="Proteomes" id="UP001286313"/>
    </source>
</evidence>
<evidence type="ECO:0000259" key="14">
    <source>
        <dbReference type="PROSITE" id="PS50157"/>
    </source>
</evidence>
<dbReference type="GO" id="GO:0000978">
    <property type="term" value="F:RNA polymerase II cis-regulatory region sequence-specific DNA binding"/>
    <property type="evidence" value="ECO:0007669"/>
    <property type="project" value="TreeGrafter"/>
</dbReference>
<dbReference type="GO" id="GO:0001228">
    <property type="term" value="F:DNA-binding transcription activator activity, RNA polymerase II-specific"/>
    <property type="evidence" value="ECO:0007669"/>
    <property type="project" value="TreeGrafter"/>
</dbReference>
<dbReference type="Gene3D" id="2.60.40.10">
    <property type="entry name" value="Immunoglobulins"/>
    <property type="match status" value="2"/>
</dbReference>
<keyword evidence="13" id="KW-0732">Signal</keyword>
<name>A0AAE1FB00_PETCI</name>
<feature type="domain" description="C2H2-type" evidence="14">
    <location>
        <begin position="1181"/>
        <end position="1208"/>
    </location>
</feature>
<dbReference type="InterPro" id="IPR036179">
    <property type="entry name" value="Ig-like_dom_sf"/>
</dbReference>
<evidence type="ECO:0000256" key="6">
    <source>
        <dbReference type="ARBA" id="ARBA00022833"/>
    </source>
</evidence>
<protein>
    <submittedName>
        <fullName evidence="16">Uncharacterized protein</fullName>
    </submittedName>
</protein>
<feature type="compositionally biased region" description="Basic and acidic residues" evidence="12">
    <location>
        <begin position="521"/>
        <end position="532"/>
    </location>
</feature>
<evidence type="ECO:0000256" key="3">
    <source>
        <dbReference type="ARBA" id="ARBA00022723"/>
    </source>
</evidence>
<comment type="subcellular location">
    <subcellularLocation>
        <location evidence="1">Nucleus</location>
    </subcellularLocation>
</comment>
<dbReference type="SMART" id="SM00409">
    <property type="entry name" value="IG"/>
    <property type="match status" value="2"/>
</dbReference>
<evidence type="ECO:0000259" key="15">
    <source>
        <dbReference type="PROSITE" id="PS50835"/>
    </source>
</evidence>
<organism evidence="16 17">
    <name type="scientific">Petrolisthes cinctipes</name>
    <name type="common">Flat porcelain crab</name>
    <dbReference type="NCBI Taxonomy" id="88211"/>
    <lineage>
        <taxon>Eukaryota</taxon>
        <taxon>Metazoa</taxon>
        <taxon>Ecdysozoa</taxon>
        <taxon>Arthropoda</taxon>
        <taxon>Crustacea</taxon>
        <taxon>Multicrustacea</taxon>
        <taxon>Malacostraca</taxon>
        <taxon>Eumalacostraca</taxon>
        <taxon>Eucarida</taxon>
        <taxon>Decapoda</taxon>
        <taxon>Pleocyemata</taxon>
        <taxon>Anomura</taxon>
        <taxon>Galatheoidea</taxon>
        <taxon>Porcellanidae</taxon>
        <taxon>Petrolisthes</taxon>
    </lineage>
</organism>
<feature type="signal peptide" evidence="13">
    <location>
        <begin position="1"/>
        <end position="28"/>
    </location>
</feature>
<dbReference type="InterPro" id="IPR007110">
    <property type="entry name" value="Ig-like_dom"/>
</dbReference>
<dbReference type="CDD" id="cd00096">
    <property type="entry name" value="Ig"/>
    <property type="match status" value="1"/>
</dbReference>
<keyword evidence="5 11" id="KW-0863">Zinc-finger</keyword>
<dbReference type="GO" id="GO:0008270">
    <property type="term" value="F:zinc ion binding"/>
    <property type="evidence" value="ECO:0007669"/>
    <property type="project" value="UniProtKB-KW"/>
</dbReference>
<dbReference type="SMART" id="SM00408">
    <property type="entry name" value="IGc2"/>
    <property type="match status" value="2"/>
</dbReference>
<dbReference type="PROSITE" id="PS50157">
    <property type="entry name" value="ZINC_FINGER_C2H2_2"/>
    <property type="match status" value="11"/>
</dbReference>
<proteinExistence type="inferred from homology"/>
<keyword evidence="3" id="KW-0479">Metal-binding</keyword>
<evidence type="ECO:0000256" key="12">
    <source>
        <dbReference type="SAM" id="MobiDB-lite"/>
    </source>
</evidence>
<feature type="domain" description="C2H2-type" evidence="14">
    <location>
        <begin position="1007"/>
        <end position="1034"/>
    </location>
</feature>
<keyword evidence="17" id="KW-1185">Reference proteome</keyword>
<evidence type="ECO:0000256" key="9">
    <source>
        <dbReference type="ARBA" id="ARBA00023163"/>
    </source>
</evidence>
<comment type="similarity">
    <text evidence="2">Belongs to the krueppel C2H2-type zinc-finger protein family.</text>
</comment>
<feature type="domain" description="C2H2-type" evidence="14">
    <location>
        <begin position="923"/>
        <end position="950"/>
    </location>
</feature>
<dbReference type="SMART" id="SM00355">
    <property type="entry name" value="ZnF_C2H2"/>
    <property type="match status" value="15"/>
</dbReference>
<keyword evidence="8" id="KW-0238">DNA-binding</keyword>
<accession>A0AAE1FB00</accession>
<dbReference type="Proteomes" id="UP001286313">
    <property type="component" value="Unassembled WGS sequence"/>
</dbReference>
<feature type="compositionally biased region" description="Basic and acidic residues" evidence="12">
    <location>
        <begin position="817"/>
        <end position="828"/>
    </location>
</feature>
<comment type="caution">
    <text evidence="16">The sequence shown here is derived from an EMBL/GenBank/DDBJ whole genome shotgun (WGS) entry which is preliminary data.</text>
</comment>
<dbReference type="InterPro" id="IPR003599">
    <property type="entry name" value="Ig_sub"/>
</dbReference>
<feature type="domain" description="C2H2-type" evidence="14">
    <location>
        <begin position="1153"/>
        <end position="1180"/>
    </location>
</feature>
<feature type="region of interest" description="Disordered" evidence="12">
    <location>
        <begin position="1585"/>
        <end position="1608"/>
    </location>
</feature>
<dbReference type="InterPro" id="IPR013106">
    <property type="entry name" value="Ig_V-set"/>
</dbReference>
<feature type="domain" description="C2H2-type" evidence="14">
    <location>
        <begin position="1123"/>
        <end position="1151"/>
    </location>
</feature>
<feature type="compositionally biased region" description="Basic and acidic residues" evidence="12">
    <location>
        <begin position="798"/>
        <end position="810"/>
    </location>
</feature>
<dbReference type="PANTHER" id="PTHR24393:SF15">
    <property type="entry name" value="IP01243P-RELATED"/>
    <property type="match status" value="1"/>
</dbReference>
<feature type="domain" description="C2H2-type" evidence="14">
    <location>
        <begin position="1037"/>
        <end position="1064"/>
    </location>
</feature>
<feature type="region of interest" description="Disordered" evidence="12">
    <location>
        <begin position="798"/>
        <end position="833"/>
    </location>
</feature>
<dbReference type="InterPro" id="IPR003598">
    <property type="entry name" value="Ig_sub2"/>
</dbReference>
<feature type="region of interest" description="Disordered" evidence="12">
    <location>
        <begin position="521"/>
        <end position="552"/>
    </location>
</feature>
<dbReference type="InterPro" id="IPR036236">
    <property type="entry name" value="Znf_C2H2_sf"/>
</dbReference>
<evidence type="ECO:0000256" key="8">
    <source>
        <dbReference type="ARBA" id="ARBA00023125"/>
    </source>
</evidence>
<feature type="domain" description="C2H2-type" evidence="14">
    <location>
        <begin position="1094"/>
        <end position="1122"/>
    </location>
</feature>
<feature type="domain" description="C2H2-type" evidence="14">
    <location>
        <begin position="950"/>
        <end position="972"/>
    </location>
</feature>
<dbReference type="Pfam" id="PF00096">
    <property type="entry name" value="zf-C2H2"/>
    <property type="match status" value="6"/>
</dbReference>
<dbReference type="InterPro" id="IPR013783">
    <property type="entry name" value="Ig-like_fold"/>
</dbReference>
<keyword evidence="10" id="KW-0539">Nucleus</keyword>
<gene>
    <name evidence="16" type="ORF">Pcinc_024412</name>
</gene>
<feature type="domain" description="C2H2-type" evidence="14">
    <location>
        <begin position="1065"/>
        <end position="1093"/>
    </location>
</feature>
<feature type="chain" id="PRO_5042266960" evidence="13">
    <location>
        <begin position="29"/>
        <end position="1608"/>
    </location>
</feature>
<evidence type="ECO:0000313" key="16">
    <source>
        <dbReference type="EMBL" id="KAK3870361.1"/>
    </source>
</evidence>
<keyword evidence="9" id="KW-0804">Transcription</keyword>
<evidence type="ECO:0000256" key="1">
    <source>
        <dbReference type="ARBA" id="ARBA00004123"/>
    </source>
</evidence>
<evidence type="ECO:0000256" key="11">
    <source>
        <dbReference type="PROSITE-ProRule" id="PRU00042"/>
    </source>
</evidence>
<evidence type="ECO:0000256" key="7">
    <source>
        <dbReference type="ARBA" id="ARBA00023015"/>
    </source>
</evidence>
<feature type="domain" description="C2H2-type" evidence="14">
    <location>
        <begin position="868"/>
        <end position="895"/>
    </location>
</feature>